<protein>
    <recommendedName>
        <fullName evidence="4">Tetratricopeptide repeat protein 39B</fullName>
    </recommendedName>
</protein>
<feature type="region of interest" description="Disordered" evidence="1">
    <location>
        <begin position="1"/>
        <end position="37"/>
    </location>
</feature>
<name>T1K249_TETUR</name>
<dbReference type="InterPro" id="IPR019412">
    <property type="entry name" value="IML2/TPR_39"/>
</dbReference>
<dbReference type="Pfam" id="PF10300">
    <property type="entry name" value="Iml2-TPR_39"/>
    <property type="match status" value="1"/>
</dbReference>
<keyword evidence="3" id="KW-1185">Reference proteome</keyword>
<dbReference type="eggNOG" id="KOG3783">
    <property type="taxonomic scope" value="Eukaryota"/>
</dbReference>
<dbReference type="HOGENOM" id="CLU_010086_3_0_1"/>
<dbReference type="PANTHER" id="PTHR31859">
    <property type="entry name" value="TETRATRICOPEPTIDE REPEAT PROTEIN 39 FAMILY MEMBER"/>
    <property type="match status" value="1"/>
</dbReference>
<evidence type="ECO:0000256" key="1">
    <source>
        <dbReference type="SAM" id="MobiDB-lite"/>
    </source>
</evidence>
<dbReference type="OMA" id="ELMWISS"/>
<organism evidence="2 3">
    <name type="scientific">Tetranychus urticae</name>
    <name type="common">Two-spotted spider mite</name>
    <dbReference type="NCBI Taxonomy" id="32264"/>
    <lineage>
        <taxon>Eukaryota</taxon>
        <taxon>Metazoa</taxon>
        <taxon>Ecdysozoa</taxon>
        <taxon>Arthropoda</taxon>
        <taxon>Chelicerata</taxon>
        <taxon>Arachnida</taxon>
        <taxon>Acari</taxon>
        <taxon>Acariformes</taxon>
        <taxon>Trombidiformes</taxon>
        <taxon>Prostigmata</taxon>
        <taxon>Eleutherengona</taxon>
        <taxon>Raphignathae</taxon>
        <taxon>Tetranychoidea</taxon>
        <taxon>Tetranychidae</taxon>
        <taxon>Tetranychus</taxon>
    </lineage>
</organism>
<evidence type="ECO:0000313" key="2">
    <source>
        <dbReference type="EnsemblMetazoa" id="tetur04g03740.1"/>
    </source>
</evidence>
<reference evidence="2" key="2">
    <citation type="submission" date="2015-06" db="UniProtKB">
        <authorList>
            <consortium name="EnsemblMetazoa"/>
        </authorList>
    </citation>
    <scope>IDENTIFICATION</scope>
</reference>
<proteinExistence type="predicted"/>
<dbReference type="KEGG" id="tut:107359900"/>
<feature type="compositionally biased region" description="Low complexity" evidence="1">
    <location>
        <begin position="15"/>
        <end position="33"/>
    </location>
</feature>
<dbReference type="EnsemblMetazoa" id="tetur04g03740.1">
    <property type="protein sequence ID" value="tetur04g03740.1"/>
    <property type="gene ID" value="tetur04g03740"/>
</dbReference>
<dbReference type="PANTHER" id="PTHR31859:SF9">
    <property type="entry name" value="TETRATRICOPEPTIDE REPEAT PROTEIN 39B"/>
    <property type="match status" value="1"/>
</dbReference>
<dbReference type="Proteomes" id="UP000015104">
    <property type="component" value="Unassembled WGS sequence"/>
</dbReference>
<dbReference type="InterPro" id="IPR011990">
    <property type="entry name" value="TPR-like_helical_dom_sf"/>
</dbReference>
<reference evidence="3" key="1">
    <citation type="submission" date="2011-08" db="EMBL/GenBank/DDBJ databases">
        <authorList>
            <person name="Rombauts S."/>
        </authorList>
    </citation>
    <scope>NUCLEOTIDE SEQUENCE</scope>
    <source>
        <strain evidence="3">London</strain>
    </source>
</reference>
<evidence type="ECO:0000313" key="3">
    <source>
        <dbReference type="Proteomes" id="UP000015104"/>
    </source>
</evidence>
<dbReference type="AlphaFoldDB" id="T1K249"/>
<dbReference type="SUPFAM" id="SSF48452">
    <property type="entry name" value="TPR-like"/>
    <property type="match status" value="1"/>
</dbReference>
<accession>T1K249</accession>
<dbReference type="Gene3D" id="1.25.40.10">
    <property type="entry name" value="Tetratricopeptide repeat domain"/>
    <property type="match status" value="1"/>
</dbReference>
<gene>
    <name evidence="2" type="primary">107359900</name>
</gene>
<evidence type="ECO:0008006" key="4">
    <source>
        <dbReference type="Google" id="ProtNLM"/>
    </source>
</evidence>
<dbReference type="OrthoDB" id="6421628at2759"/>
<sequence length="584" mass="67424">MTVEVEQVYDEPMESASSGSQQSLSSSTKSDVSFCTTNSGDQSLDDALEEGRELMKMFINNKMDEVLPILQEKANSSMIHALGVAAVRFFEAILTLDKSYLQSTIEAFKYSSAFADSLRRKSYTSFLFSPNYNGYTDEECHAELCYAKSLLLWGLVTVLEDQSIYGFINGALKIRASHQSYKECLAILKHKNTWDSEISRMHFESGTRLGIGAFDLVISFFPTKMAKLLEFVGFNSDRDVALEELNMSVNLVDGLLYDVTSILLSGYYGFLEYFYGLGEGDVEFFNRSSKIWLVRTPESAIVKLGLGVREKIIGNPDKAIEYYVECIKGQSFWRQLNFACYWEIIWCYAMKCDWEKAANYARLLKDDCKWSPAMFTYLYAVFTFMVMEENDRPDLEQDISKAFLRIPQLKRRFGGKRAFHEKIVIERSRKYHDKVKQMLLPPFELLYIWNIFKMMASNQKLIQAYLDKIDAKLAIHKKSKDDQSSPLDAYCYLKFMKGVCYRHLNQLVKSIDCFTEVLNCKKRIDEETHLLPQSAFELGLIHRSMGQNVEAKKWLKKSRDDYSGYLTETMIHYRVQCALSSLKQ</sequence>
<dbReference type="EMBL" id="CAEY01001359">
    <property type="status" value="NOT_ANNOTATED_CDS"/>
    <property type="molecule type" value="Genomic_DNA"/>
</dbReference>